<name>A0ABU6TSN1_9FABA</name>
<proteinExistence type="predicted"/>
<evidence type="ECO:0008006" key="3">
    <source>
        <dbReference type="Google" id="ProtNLM"/>
    </source>
</evidence>
<dbReference type="PROSITE" id="PS51257">
    <property type="entry name" value="PROKAR_LIPOPROTEIN"/>
    <property type="match status" value="1"/>
</dbReference>
<protein>
    <recommendedName>
        <fullName evidence="3">TF-B3 domain-containing protein</fullName>
    </recommendedName>
</protein>
<comment type="caution">
    <text evidence="1">The sequence shown here is derived from an EMBL/GenBank/DDBJ whole genome shotgun (WGS) entry which is preliminary data.</text>
</comment>
<organism evidence="1 2">
    <name type="scientific">Stylosanthes scabra</name>
    <dbReference type="NCBI Taxonomy" id="79078"/>
    <lineage>
        <taxon>Eukaryota</taxon>
        <taxon>Viridiplantae</taxon>
        <taxon>Streptophyta</taxon>
        <taxon>Embryophyta</taxon>
        <taxon>Tracheophyta</taxon>
        <taxon>Spermatophyta</taxon>
        <taxon>Magnoliopsida</taxon>
        <taxon>eudicotyledons</taxon>
        <taxon>Gunneridae</taxon>
        <taxon>Pentapetalae</taxon>
        <taxon>rosids</taxon>
        <taxon>fabids</taxon>
        <taxon>Fabales</taxon>
        <taxon>Fabaceae</taxon>
        <taxon>Papilionoideae</taxon>
        <taxon>50 kb inversion clade</taxon>
        <taxon>dalbergioids sensu lato</taxon>
        <taxon>Dalbergieae</taxon>
        <taxon>Pterocarpus clade</taxon>
        <taxon>Stylosanthes</taxon>
    </lineage>
</organism>
<keyword evidence="2" id="KW-1185">Reference proteome</keyword>
<accession>A0ABU6TSN1</accession>
<sequence>MAKTQGTVRAWMRTHCLAYTYASASYACRPSLVGAYALIFRCVRMNDRIGFQDFVHDPFVPCALFSYFRSDSSVFKPKKLEQPDQDIERNRKRDFKFQLLPGQGTTELKLGGDWQSFCKVYNLKPGTHITMTIKSIEERTLKLN</sequence>
<gene>
    <name evidence="1" type="ORF">PIB30_086582</name>
</gene>
<dbReference type="Proteomes" id="UP001341840">
    <property type="component" value="Unassembled WGS sequence"/>
</dbReference>
<evidence type="ECO:0000313" key="2">
    <source>
        <dbReference type="Proteomes" id="UP001341840"/>
    </source>
</evidence>
<evidence type="ECO:0000313" key="1">
    <source>
        <dbReference type="EMBL" id="MED6151875.1"/>
    </source>
</evidence>
<dbReference type="EMBL" id="JASCZI010092110">
    <property type="protein sequence ID" value="MED6151875.1"/>
    <property type="molecule type" value="Genomic_DNA"/>
</dbReference>
<reference evidence="1 2" key="1">
    <citation type="journal article" date="2023" name="Plants (Basel)">
        <title>Bridging the Gap: Combining Genomics and Transcriptomics Approaches to Understand Stylosanthes scabra, an Orphan Legume from the Brazilian Caatinga.</title>
        <authorList>
            <person name="Ferreira-Neto J.R.C."/>
            <person name="da Silva M.D."/>
            <person name="Binneck E."/>
            <person name="de Melo N.F."/>
            <person name="da Silva R.H."/>
            <person name="de Melo A.L.T.M."/>
            <person name="Pandolfi V."/>
            <person name="Bustamante F.O."/>
            <person name="Brasileiro-Vidal A.C."/>
            <person name="Benko-Iseppon A.M."/>
        </authorList>
    </citation>
    <scope>NUCLEOTIDE SEQUENCE [LARGE SCALE GENOMIC DNA]</scope>
    <source>
        <tissue evidence="1">Leaves</tissue>
    </source>
</reference>